<comment type="caution">
    <text evidence="2">The sequence shown here is derived from an EMBL/GenBank/DDBJ whole genome shotgun (WGS) entry which is preliminary data.</text>
</comment>
<accession>F5W229</accession>
<dbReference type="eggNOG" id="ENOG5033DF6">
    <property type="taxonomic scope" value="Bacteria"/>
</dbReference>
<proteinExistence type="predicted"/>
<gene>
    <name evidence="2" type="ORF">HMPREF9967_1105</name>
</gene>
<name>F5W229_9STRE</name>
<keyword evidence="1" id="KW-0732">Signal</keyword>
<evidence type="ECO:0000313" key="2">
    <source>
        <dbReference type="EMBL" id="EGL84635.1"/>
    </source>
</evidence>
<feature type="chain" id="PRO_5039264213" evidence="1">
    <location>
        <begin position="19"/>
        <end position="194"/>
    </location>
</feature>
<reference evidence="2 3" key="1">
    <citation type="submission" date="2011-04" db="EMBL/GenBank/DDBJ databases">
        <authorList>
            <person name="Durkin A.S."/>
            <person name="Radune D."/>
            <person name="Hostetler J."/>
            <person name="Torralba M."/>
            <person name="Gillis M."/>
            <person name="Methe B."/>
            <person name="Sutton G."/>
            <person name="Nelson K.E."/>
        </authorList>
    </citation>
    <scope>NUCLEOTIDE SEQUENCE [LARGE SCALE GENOMIC DNA]</scope>
    <source>
        <strain evidence="2 3">SK1076</strain>
    </source>
</reference>
<sequence>MKKLITLSSLLLCGITLAACNTNTGKKDVTAETTTIVQETTSQETAEATTTVPTKDTQWVGSDDYGYLKVPKSWVQSNFGEKSVDFKYNDGTDKNAISVKSINADVKNFTNFETKFVQNIKENPRFTNVRTNRGNIGGYDALKIYADYKNSKKVLIWVFKSDDNMIRLVTLEGDLEIVNEMTPIVEESWTVKKN</sequence>
<dbReference type="OrthoDB" id="2889473at2"/>
<dbReference type="AlphaFoldDB" id="F5W229"/>
<dbReference type="RefSeq" id="WP_006151132.1">
    <property type="nucleotide sequence ID" value="NZ_AFNN01000027.1"/>
</dbReference>
<dbReference type="PROSITE" id="PS51257">
    <property type="entry name" value="PROKAR_LIPOPROTEIN"/>
    <property type="match status" value="1"/>
</dbReference>
<dbReference type="EMBL" id="AFNN01000027">
    <property type="protein sequence ID" value="EGL84635.1"/>
    <property type="molecule type" value="Genomic_DNA"/>
</dbReference>
<feature type="signal peptide" evidence="1">
    <location>
        <begin position="1"/>
        <end position="18"/>
    </location>
</feature>
<evidence type="ECO:0000313" key="3">
    <source>
        <dbReference type="Proteomes" id="UP000010138"/>
    </source>
</evidence>
<organism evidence="2 3">
    <name type="scientific">Streptococcus infantis SK1076</name>
    <dbReference type="NCBI Taxonomy" id="1005705"/>
    <lineage>
        <taxon>Bacteria</taxon>
        <taxon>Bacillati</taxon>
        <taxon>Bacillota</taxon>
        <taxon>Bacilli</taxon>
        <taxon>Lactobacillales</taxon>
        <taxon>Streptococcaceae</taxon>
        <taxon>Streptococcus</taxon>
    </lineage>
</organism>
<dbReference type="Proteomes" id="UP000010138">
    <property type="component" value="Unassembled WGS sequence"/>
</dbReference>
<protein>
    <submittedName>
        <fullName evidence="2">Conserved domain protein</fullName>
    </submittedName>
</protein>
<evidence type="ECO:0000256" key="1">
    <source>
        <dbReference type="SAM" id="SignalP"/>
    </source>
</evidence>